<gene>
    <name evidence="1" type="ORF">PG991_001992</name>
</gene>
<dbReference type="Proteomes" id="UP001396898">
    <property type="component" value="Unassembled WGS sequence"/>
</dbReference>
<keyword evidence="2" id="KW-1185">Reference proteome</keyword>
<evidence type="ECO:0000313" key="2">
    <source>
        <dbReference type="Proteomes" id="UP001396898"/>
    </source>
</evidence>
<name>A0ABR1SNL8_9PEZI</name>
<organism evidence="1 2">
    <name type="scientific">Apiospora marii</name>
    <dbReference type="NCBI Taxonomy" id="335849"/>
    <lineage>
        <taxon>Eukaryota</taxon>
        <taxon>Fungi</taxon>
        <taxon>Dikarya</taxon>
        <taxon>Ascomycota</taxon>
        <taxon>Pezizomycotina</taxon>
        <taxon>Sordariomycetes</taxon>
        <taxon>Xylariomycetidae</taxon>
        <taxon>Amphisphaeriales</taxon>
        <taxon>Apiosporaceae</taxon>
        <taxon>Apiospora</taxon>
    </lineage>
</organism>
<proteinExistence type="predicted"/>
<protein>
    <submittedName>
        <fullName evidence="1">Uncharacterized protein</fullName>
    </submittedName>
</protein>
<reference evidence="1 2" key="1">
    <citation type="submission" date="2023-01" db="EMBL/GenBank/DDBJ databases">
        <title>Analysis of 21 Apiospora genomes using comparative genomics revels a genus with tremendous synthesis potential of carbohydrate active enzymes and secondary metabolites.</title>
        <authorList>
            <person name="Sorensen T."/>
        </authorList>
    </citation>
    <scope>NUCLEOTIDE SEQUENCE [LARGE SCALE GENOMIC DNA]</scope>
    <source>
        <strain evidence="1 2">CBS 20057</strain>
    </source>
</reference>
<dbReference type="EMBL" id="JAQQWI010000005">
    <property type="protein sequence ID" value="KAK8035919.1"/>
    <property type="molecule type" value="Genomic_DNA"/>
</dbReference>
<accession>A0ABR1SNL8</accession>
<evidence type="ECO:0000313" key="1">
    <source>
        <dbReference type="EMBL" id="KAK8035919.1"/>
    </source>
</evidence>
<sequence length="208" mass="22951">MRAALAWSCPWEQPEQQQSEACRGERAYDIFSSRVVGSRTSLDDDLAQPSSAIDAKILRPRLKIRLQVAAIAIAIISTTPVEQAHPDHHVIRAALAQPRHATSTDGAKGERERSITAPEADDWVVVLKRPEDGRWVVSSPFGNGIWTLLFFVSHIAGQDDAGRLLAGQALAAVAHVCRDGRAGDVRAGWPRKKHEAVLWLWLWSLDMV</sequence>
<comment type="caution">
    <text evidence="1">The sequence shown here is derived from an EMBL/GenBank/DDBJ whole genome shotgun (WGS) entry which is preliminary data.</text>
</comment>